<organism evidence="18">
    <name type="scientific">Pundamilia nyererei</name>
    <dbReference type="NCBI Taxonomy" id="303518"/>
    <lineage>
        <taxon>Eukaryota</taxon>
        <taxon>Metazoa</taxon>
        <taxon>Chordata</taxon>
        <taxon>Craniata</taxon>
        <taxon>Vertebrata</taxon>
        <taxon>Euteleostomi</taxon>
        <taxon>Actinopterygii</taxon>
        <taxon>Neopterygii</taxon>
        <taxon>Teleostei</taxon>
        <taxon>Neoteleostei</taxon>
        <taxon>Acanthomorphata</taxon>
        <taxon>Ovalentaria</taxon>
        <taxon>Cichlomorphae</taxon>
        <taxon>Cichliformes</taxon>
        <taxon>Cichlidae</taxon>
        <taxon>African cichlids</taxon>
        <taxon>Pseudocrenilabrinae</taxon>
        <taxon>Haplochromini</taxon>
        <taxon>Pundamilia</taxon>
    </lineage>
</organism>
<reference evidence="20" key="2">
    <citation type="submission" date="2025-04" db="UniProtKB">
        <authorList>
            <consortium name="RefSeq"/>
        </authorList>
    </citation>
    <scope>IDENTIFICATION</scope>
</reference>
<dbReference type="Pfam" id="PF00328">
    <property type="entry name" value="His_Phos_2"/>
    <property type="match status" value="1"/>
</dbReference>
<dbReference type="GO" id="GO:0005886">
    <property type="term" value="C:plasma membrane"/>
    <property type="evidence" value="ECO:0007669"/>
    <property type="project" value="UniProtKB-SubCell"/>
</dbReference>
<dbReference type="Proteomes" id="UP000695023">
    <property type="component" value="Unplaced"/>
</dbReference>
<comment type="catalytic activity">
    <reaction evidence="13">
        <text>1D-myo-inositol hexakisphosphate + ATP = 1-diphospho-1D-myo-inositol 2,3,4,5,6-pentakisphosphate + ADP</text>
        <dbReference type="Rhea" id="RHEA:37459"/>
        <dbReference type="ChEBI" id="CHEBI:30616"/>
        <dbReference type="ChEBI" id="CHEBI:58130"/>
        <dbReference type="ChEBI" id="CHEBI:74946"/>
        <dbReference type="ChEBI" id="CHEBI:456216"/>
        <dbReference type="EC" id="2.7.4.24"/>
    </reaction>
    <physiologicalReaction direction="left-to-right" evidence="13">
        <dbReference type="Rhea" id="RHEA:37460"/>
    </physiologicalReaction>
</comment>
<evidence type="ECO:0000256" key="7">
    <source>
        <dbReference type="ARBA" id="ARBA00022679"/>
    </source>
</evidence>
<feature type="region of interest" description="Disordered" evidence="16">
    <location>
        <begin position="928"/>
        <end position="955"/>
    </location>
</feature>
<dbReference type="GO" id="GO:0033857">
    <property type="term" value="F:5-diphosphoinositol pentakisphosphate 1-kinase activity"/>
    <property type="evidence" value="ECO:0007669"/>
    <property type="project" value="TreeGrafter"/>
</dbReference>
<accession>A0A3B4EZE3</accession>
<feature type="region of interest" description="Disordered" evidence="16">
    <location>
        <begin position="1304"/>
        <end position="1361"/>
    </location>
</feature>
<reference evidence="18" key="1">
    <citation type="submission" date="2023-09" db="UniProtKB">
        <authorList>
            <consortium name="Ensembl"/>
        </authorList>
    </citation>
    <scope>IDENTIFICATION</scope>
</reference>
<keyword evidence="5 15" id="KW-0963">Cytoplasm</keyword>
<evidence type="ECO:0000259" key="17">
    <source>
        <dbReference type="Pfam" id="PF18086"/>
    </source>
</evidence>
<dbReference type="GO" id="GO:0005524">
    <property type="term" value="F:ATP binding"/>
    <property type="evidence" value="ECO:0007669"/>
    <property type="project" value="UniProtKB-KW"/>
</dbReference>
<dbReference type="EC" id="2.7.4.24" evidence="15"/>
<feature type="region of interest" description="Disordered" evidence="16">
    <location>
        <begin position="1144"/>
        <end position="1278"/>
    </location>
</feature>
<dbReference type="SUPFAM" id="SSF53254">
    <property type="entry name" value="Phosphoglycerate mutase-like"/>
    <property type="match status" value="1"/>
</dbReference>
<keyword evidence="7 15" id="KW-0808">Transferase</keyword>
<dbReference type="FunFam" id="3.30.470.20:FF:000003">
    <property type="entry name" value="Inositol hexakisphosphate and diphosphoinositol-pentakisphosphate kinase"/>
    <property type="match status" value="1"/>
</dbReference>
<feature type="domain" description="VIP1 N-terminal" evidence="17">
    <location>
        <begin position="54"/>
        <end position="143"/>
    </location>
</feature>
<keyword evidence="8 15" id="KW-0547">Nucleotide-binding</keyword>
<dbReference type="CTD" id="556748"/>
<keyword evidence="11" id="KW-0472">Membrane</keyword>
<evidence type="ECO:0000256" key="5">
    <source>
        <dbReference type="ARBA" id="ARBA00022490"/>
    </source>
</evidence>
<dbReference type="Ensembl" id="ENSPNYT00000002807.1">
    <property type="protein sequence ID" value="ENSPNYP00000002734.1"/>
    <property type="gene ID" value="ENSPNYG00000001994.1"/>
</dbReference>
<dbReference type="CDD" id="cd07061">
    <property type="entry name" value="HP_HAP_like"/>
    <property type="match status" value="1"/>
</dbReference>
<dbReference type="FunFam" id="3.40.50.11950:FF:000001">
    <property type="entry name" value="Inositol hexakisphosphate and diphosphoinositol-pentakisphosphate kinase"/>
    <property type="match status" value="1"/>
</dbReference>
<dbReference type="RefSeq" id="XP_013769714.1">
    <property type="nucleotide sequence ID" value="XM_013914260.1"/>
</dbReference>
<dbReference type="Gene3D" id="3.40.50.1240">
    <property type="entry name" value="Phosphoglycerate mutase-like"/>
    <property type="match status" value="1"/>
</dbReference>
<dbReference type="GO" id="GO:0000828">
    <property type="term" value="F:inositol hexakisphosphate kinase activity"/>
    <property type="evidence" value="ECO:0007669"/>
    <property type="project" value="UniProtKB-ARBA"/>
</dbReference>
<name>A0A3B4EZE3_9CICH</name>
<dbReference type="Pfam" id="PF18086">
    <property type="entry name" value="PPIP5K2_N"/>
    <property type="match status" value="1"/>
</dbReference>
<comment type="function">
    <text evidence="15">Bifunctional inositol kinase that acts in concert with the IP6K kinases to synthesize the diphosphate group-containing inositol pyrophosphates diphosphoinositol pentakisphosphate, PP-InsP5, and bis-diphosphoinositol tetrakisphosphate, (PP)2-InsP4. PP-InsP5 and (PP)2-InsP4, also respectively called InsP7 and InsP8, may regulate a variety of cellular processes, including apoptosis, vesicle trafficking, cytoskeletal dynamics, and exocytosis. Phosphorylates inositol hexakisphosphate (InsP6).</text>
</comment>
<dbReference type="InterPro" id="IPR040557">
    <property type="entry name" value="VIP1_N"/>
</dbReference>
<evidence type="ECO:0000256" key="6">
    <source>
        <dbReference type="ARBA" id="ARBA00022553"/>
    </source>
</evidence>
<dbReference type="InterPro" id="IPR029033">
    <property type="entry name" value="His_PPase_superfam"/>
</dbReference>
<dbReference type="InterPro" id="IPR037446">
    <property type="entry name" value="His_Pase_VIP1"/>
</dbReference>
<sequence>MSEPNSPGESRCGAPRFFVGCEDDESEVLEDSIRTDMELYEDGEDTDSPPERQIVVGICCMMKKSKSKPMTQILERLCRFEYITVVIFPEDVILNEPVDKWPLCDCLISFHSKGFPLDKAVSYAKLRNPLLINDLNMQYYIQDRREVYRILQEEGIDLPRYAVLNRDPDKPDECNLVEGEDHVEVNGEIFQKPFVEKPVCAEDHNVYIYYPTSAGGGSQRLFRKIGSRSSVYSPESSVRKTGSYIYEEFMPTDGTDVKVYTVGPDYAHAEARKSPALDGKVERDSEGKEVRYPVMLSAMEKLVARKVCLAFKQTVCGFDLLRANGHSYVCDVNGFSFVKNSMKYYDDCAKILGNIVMRELAPQFQIPWSIPTEAEDIPIVPTTSGTMMELRCVIAVIRHGDRTPKQKMKMEVRNPMFFDLFEKYGGYKTGKLKLKKPKQLQEVLDITRQLLAEIGQQNDCEIEEKKSKLEQLKTVLEMYGHFSGINRKVQLTYLPHGQPKTSSEEEDTRKEGPSLLLVLKWGGELTPAGRVQAEELGRAFRCMYPGGQGDYAGFPGCGLLRLHSTYRHDLKIYASDEGRVQMTAAAFAKGLLALEGELTPILVQMVKSANMNGLLDNDSDSLSSCQHRVKARLHEILQKDRDFTDEDYDRLAPTCSASLVNSMKIVKNPVATCDQVYALIQSLTSQIRKRMEDPKSADLQLYHSETLELMLQRWSKLERDFRMKNGRYDISKIPDIYDCVKYDVIHNATLGLEDTLELFRLSRALADIVIPQEYGINRVEKLDIAYAYCLPLVRKIQLDLQRTHEDESVNKLHPLYSRGVMSPGRHVRTRLYFTSESHVHSLLSIFRYGGLLDEEKDQQWKRAMDYLSAVSELNYMTQIVIMLYEDNNKDISSEERFHVELHFSPGVKGVEEEENAPTGFGFRPASAEVARQNGQKQPDPSSLEDLSRDETDRAVPLSEPITIQRKSPLIRNHKTGSMEVLSETSSSKVGSYRLFSFCSRQSPEMKQSGLEPLEEHHVAQLLRRFSTDLSLGRHLSLDQALAHHLHQCSYHLRLFRNWLISGHDPLEYLHGFEGCSMVPSIYPLETLHNSLSLKQVSEFLTSVCQNAGDPHTRTTRALSAMFGAHSQPSVDSYIPQRVLSSSISLRSRSDRPPWYSSGPSSTVSSAGPSSPTTADTSPRFSFSDKISLTPQSSEETHSSQNLSAQLAPAVASPAHESTDSAVPKLAEVPLTPNNSPEDDPEPCAVTDQKPDNPAPPLEVEEGPSLAADPSDPSLRPPCSALAELSLGRMEGYCLPGSLPVLLELRESSSEAGSSSQTPQSPEGPDEFFDTHESMELWMDSPESLPHQETPLEAGRTNMGEP</sequence>
<dbReference type="PROSITE" id="PS00616">
    <property type="entry name" value="HIS_ACID_PHOSPHAT_1"/>
    <property type="match status" value="1"/>
</dbReference>
<evidence type="ECO:0000256" key="15">
    <source>
        <dbReference type="RuleBase" id="RU365032"/>
    </source>
</evidence>
<evidence type="ECO:0000313" key="20">
    <source>
        <dbReference type="RefSeq" id="XP_013769714.1"/>
    </source>
</evidence>
<comment type="similarity">
    <text evidence="3 15">Belongs to the histidine acid phosphatase family. VIP1 subfamily.</text>
</comment>
<evidence type="ECO:0000256" key="4">
    <source>
        <dbReference type="ARBA" id="ARBA00022475"/>
    </source>
</evidence>
<dbReference type="GeneTree" id="ENSGT00390000009048"/>
<protein>
    <recommendedName>
        <fullName evidence="15">Inositol hexakisphosphate and diphosphoinositol-pentakisphosphate kinase</fullName>
        <ecNumber evidence="15">2.7.4.24</ecNumber>
    </recommendedName>
</protein>
<dbReference type="Gene3D" id="3.40.50.11950">
    <property type="match status" value="1"/>
</dbReference>
<evidence type="ECO:0000256" key="9">
    <source>
        <dbReference type="ARBA" id="ARBA00022777"/>
    </source>
</evidence>
<evidence type="ECO:0000313" key="18">
    <source>
        <dbReference type="Ensembl" id="ENSPNYP00000002734.1"/>
    </source>
</evidence>
<evidence type="ECO:0000256" key="1">
    <source>
        <dbReference type="ARBA" id="ARBA00004236"/>
    </source>
</evidence>
<evidence type="ECO:0000313" key="19">
    <source>
        <dbReference type="Proteomes" id="UP000695023"/>
    </source>
</evidence>
<evidence type="ECO:0000256" key="14">
    <source>
        <dbReference type="ARBA" id="ARBA00037056"/>
    </source>
</evidence>
<dbReference type="GO" id="GO:0032958">
    <property type="term" value="P:inositol phosphate biosynthetic process"/>
    <property type="evidence" value="ECO:0007669"/>
    <property type="project" value="TreeGrafter"/>
</dbReference>
<evidence type="ECO:0000256" key="8">
    <source>
        <dbReference type="ARBA" id="ARBA00022741"/>
    </source>
</evidence>
<evidence type="ECO:0000256" key="11">
    <source>
        <dbReference type="ARBA" id="ARBA00023136"/>
    </source>
</evidence>
<dbReference type="GO" id="GO:0006020">
    <property type="term" value="P:inositol metabolic process"/>
    <property type="evidence" value="ECO:0007669"/>
    <property type="project" value="TreeGrafter"/>
</dbReference>
<comment type="function">
    <text evidence="14">Bifunctional inositol kinase that acts in concert with the IP6K kinases IP6K1, IP6K2 and IP6K3 to synthesize the diphosphate group-containing inositol pyrophosphates diphosphoinositol pentakisphosphate, PP-InsP5, and bis-diphosphoinositol tetrakisphosphate, (PP)2-InsP4. PP-InsP5 and (PP)2-InsP4, also respectively called InsP7 and InsP8, regulate a variety of cellular processes, including apoptosis, vesicle trafficking, cytoskeletal dynamics, exocytosis, insulin signaling and neutrophil activation. Phosphorylates inositol hexakisphosphate (InsP6) at position 1 to produce PP-InsP5 which is in turn phosphorylated by IP6Ks to produce (PP)2-InsP4. Alternatively, phosphorylates PP-InsP5 at position 1, produced by IP6Ks from InsP6, to produce (PP)2-InsP4. Activated when cells are exposed to hyperosmotic stress.</text>
</comment>
<comment type="subcellular location">
    <subcellularLocation>
        <location evidence="1">Cell membrane</location>
    </subcellularLocation>
    <subcellularLocation>
        <location evidence="2 15">Cytoplasm</location>
        <location evidence="2 15">Cytosol</location>
    </subcellularLocation>
</comment>
<gene>
    <name evidence="18" type="primary">PPIP5K1</name>
    <name evidence="20" type="synonym">ppip5k1</name>
</gene>
<dbReference type="PANTHER" id="PTHR12750:SF11">
    <property type="entry name" value="INOSITOL HEXAKISPHOSPHATE AND DIPHOSPHOINOSITOL-PENTAKISPHOSPHATE KINASE 1"/>
    <property type="match status" value="1"/>
</dbReference>
<keyword evidence="10 15" id="KW-0067">ATP-binding</keyword>
<feature type="compositionally biased region" description="Polar residues" evidence="16">
    <location>
        <begin position="1184"/>
        <end position="1204"/>
    </location>
</feature>
<dbReference type="FunFam" id="3.40.50.11950:FF:000003">
    <property type="entry name" value="Inositol hexakisphosphate and diphosphoinositol-pentakisphosphate kinase"/>
    <property type="match status" value="1"/>
</dbReference>
<keyword evidence="19" id="KW-1185">Reference proteome</keyword>
<evidence type="ECO:0000256" key="2">
    <source>
        <dbReference type="ARBA" id="ARBA00004514"/>
    </source>
</evidence>
<proteinExistence type="inferred from homology"/>
<evidence type="ECO:0000256" key="16">
    <source>
        <dbReference type="SAM" id="MobiDB-lite"/>
    </source>
</evidence>
<dbReference type="InterPro" id="IPR033379">
    <property type="entry name" value="Acid_Pase_AS"/>
</dbReference>
<comment type="catalytic activity">
    <reaction evidence="12">
        <text>5-diphospho-1D-myo-inositol 1,2,3,4,6-pentakisphosphate + ATP + H(+) = 1,5-bis(diphospho)-1D-myo-inositol 2,3,4,6-tetrakisphosphate + ADP</text>
        <dbReference type="Rhea" id="RHEA:10276"/>
        <dbReference type="ChEBI" id="CHEBI:15378"/>
        <dbReference type="ChEBI" id="CHEBI:30616"/>
        <dbReference type="ChEBI" id="CHEBI:58628"/>
        <dbReference type="ChEBI" id="CHEBI:77983"/>
        <dbReference type="ChEBI" id="CHEBI:456216"/>
        <dbReference type="EC" id="2.7.4.24"/>
    </reaction>
    <physiologicalReaction direction="left-to-right" evidence="12">
        <dbReference type="Rhea" id="RHEA:10277"/>
    </physiologicalReaction>
</comment>
<dbReference type="SUPFAM" id="SSF56059">
    <property type="entry name" value="Glutathione synthetase ATP-binding domain-like"/>
    <property type="match status" value="1"/>
</dbReference>
<evidence type="ECO:0000256" key="12">
    <source>
        <dbReference type="ARBA" id="ARBA00033696"/>
    </source>
</evidence>
<feature type="compositionally biased region" description="Low complexity" evidence="16">
    <location>
        <begin position="1156"/>
        <end position="1178"/>
    </location>
</feature>
<dbReference type="FunFam" id="3.40.50.1240:FF:000013">
    <property type="entry name" value="Inositol hexakisphosphate and diphosphoinositol-pentakisphosphate kinase"/>
    <property type="match status" value="1"/>
</dbReference>
<dbReference type="Gene3D" id="3.30.470.20">
    <property type="entry name" value="ATP-grasp fold, B domain"/>
    <property type="match status" value="1"/>
</dbReference>
<evidence type="ECO:0000256" key="10">
    <source>
        <dbReference type="ARBA" id="ARBA00022840"/>
    </source>
</evidence>
<evidence type="ECO:0000256" key="3">
    <source>
        <dbReference type="ARBA" id="ARBA00005609"/>
    </source>
</evidence>
<dbReference type="GeneID" id="102210082"/>
<dbReference type="GO" id="GO:0005829">
    <property type="term" value="C:cytosol"/>
    <property type="evidence" value="ECO:0007669"/>
    <property type="project" value="UniProtKB-SubCell"/>
</dbReference>
<keyword evidence="6" id="KW-0597">Phosphoprotein</keyword>
<evidence type="ECO:0000256" key="13">
    <source>
        <dbReference type="ARBA" id="ARBA00034629"/>
    </source>
</evidence>
<keyword evidence="4" id="KW-1003">Cell membrane</keyword>
<dbReference type="PANTHER" id="PTHR12750">
    <property type="entry name" value="DIPHOSPHOINOSITOL PENTAKISPHOSPHATE KINASE"/>
    <property type="match status" value="1"/>
</dbReference>
<dbReference type="InterPro" id="IPR000560">
    <property type="entry name" value="His_Pase_clade-2"/>
</dbReference>
<keyword evidence="9 15" id="KW-0418">Kinase</keyword>